<dbReference type="Pfam" id="PF07522">
    <property type="entry name" value="DRMBL"/>
    <property type="match status" value="1"/>
</dbReference>
<evidence type="ECO:0000256" key="9">
    <source>
        <dbReference type="ARBA" id="ARBA00023204"/>
    </source>
</evidence>
<dbReference type="GO" id="GO:0003684">
    <property type="term" value="F:damaged DNA binding"/>
    <property type="evidence" value="ECO:0000318"/>
    <property type="project" value="GO_Central"/>
</dbReference>
<evidence type="ECO:0000256" key="8">
    <source>
        <dbReference type="ARBA" id="ARBA00023172"/>
    </source>
</evidence>
<dbReference type="PANTHER" id="PTHR23240:SF8">
    <property type="entry name" value="PROTEIN ARTEMIS"/>
    <property type="match status" value="1"/>
</dbReference>
<evidence type="ECO:0000256" key="3">
    <source>
        <dbReference type="ARBA" id="ARBA00022722"/>
    </source>
</evidence>
<accession>A0A2K1Y5V8</accession>
<keyword evidence="8" id="KW-0233">DNA recombination</keyword>
<keyword evidence="4" id="KW-0255">Endonuclease</keyword>
<keyword evidence="10" id="KW-0539">Nucleus</keyword>
<evidence type="ECO:0000256" key="2">
    <source>
        <dbReference type="ARBA" id="ARBA00010304"/>
    </source>
</evidence>
<dbReference type="Gene3D" id="3.60.15.10">
    <property type="entry name" value="Ribonuclease Z/Hydroxyacylglutathione hydrolase-like"/>
    <property type="match status" value="1"/>
</dbReference>
<dbReference type="EMBL" id="CM009302">
    <property type="protein sequence ID" value="PNT08419.1"/>
    <property type="molecule type" value="Genomic_DNA"/>
</dbReference>
<name>A0A2K1Y5V8_POPTR</name>
<dbReference type="PANTHER" id="PTHR23240">
    <property type="entry name" value="DNA CROSS-LINK REPAIR PROTEIN PSO2/SNM1-RELATED"/>
    <property type="match status" value="1"/>
</dbReference>
<sequence>MEKGLIPRDRFTESSQTYFLTHLHTDHIQGLTSKWGKGSLFCSKLTAKLLPFKFPDFNLSLLQVVDLHIWHSFSLISPTTRSQITAHVMAFDANHCPGVMFLFCREFGCLMYTRDFLWEVDSERAKDARSRLLNVLKNETVDVLYLDNTYCNPSYDFPTREVVDIIASHPEHDIVIGIDTLGKEELLIHISRVLNIKIWVWPERLQTMHLLGFHDTFTTKTSLTRVRAVPRYSFSVETLEGLNIREDYPTIGIMPSGLLWVLKPVKGDGNLFGSLLISRYKKRQPSDKLDGNLGYVERYHQYMFSIPYSDHSCFTEIQEFIELVQPTNMKGIVSSSSCYMLTHFTTSVAFVV</sequence>
<dbReference type="Proteomes" id="UP000006729">
    <property type="component" value="Chromosome 13"/>
</dbReference>
<keyword evidence="7" id="KW-0269">Exonuclease</keyword>
<evidence type="ECO:0000256" key="7">
    <source>
        <dbReference type="ARBA" id="ARBA00022839"/>
    </source>
</evidence>
<keyword evidence="9" id="KW-0234">DNA repair</keyword>
<feature type="domain" description="DNA repair metallo-beta-lactamase" evidence="13">
    <location>
        <begin position="215"/>
        <end position="330"/>
    </location>
</feature>
<keyword evidence="5" id="KW-0227">DNA damage</keyword>
<evidence type="ECO:0000256" key="10">
    <source>
        <dbReference type="ARBA" id="ARBA00023242"/>
    </source>
</evidence>
<keyword evidence="3" id="KW-0540">Nuclease</keyword>
<dbReference type="SUPFAM" id="SSF56281">
    <property type="entry name" value="Metallo-hydrolase/oxidoreductase"/>
    <property type="match status" value="1"/>
</dbReference>
<evidence type="ECO:0000313" key="14">
    <source>
        <dbReference type="EMBL" id="PNT08419.1"/>
    </source>
</evidence>
<evidence type="ECO:0000259" key="13">
    <source>
        <dbReference type="Pfam" id="PF07522"/>
    </source>
</evidence>
<evidence type="ECO:0000256" key="4">
    <source>
        <dbReference type="ARBA" id="ARBA00022759"/>
    </source>
</evidence>
<evidence type="ECO:0000256" key="6">
    <source>
        <dbReference type="ARBA" id="ARBA00022801"/>
    </source>
</evidence>
<dbReference type="GO" id="GO:0036297">
    <property type="term" value="P:interstrand cross-link repair"/>
    <property type="evidence" value="ECO:0000318"/>
    <property type="project" value="GO_Central"/>
</dbReference>
<evidence type="ECO:0000313" key="15">
    <source>
        <dbReference type="Proteomes" id="UP000006729"/>
    </source>
</evidence>
<dbReference type="InterPro" id="IPR036866">
    <property type="entry name" value="RibonucZ/Hydroxyglut_hydro"/>
</dbReference>
<keyword evidence="15" id="KW-1185">Reference proteome</keyword>
<dbReference type="Gene3D" id="3.40.50.12650">
    <property type="match status" value="1"/>
</dbReference>
<evidence type="ECO:0000256" key="1">
    <source>
        <dbReference type="ARBA" id="ARBA00004123"/>
    </source>
</evidence>
<dbReference type="AlphaFoldDB" id="A0A2K1Y5V8"/>
<evidence type="ECO:0000256" key="5">
    <source>
        <dbReference type="ARBA" id="ARBA00022763"/>
    </source>
</evidence>
<evidence type="ECO:0000256" key="12">
    <source>
        <dbReference type="ARBA" id="ARBA00042677"/>
    </source>
</evidence>
<evidence type="ECO:0000256" key="11">
    <source>
        <dbReference type="ARBA" id="ARBA00039759"/>
    </source>
</evidence>
<comment type="subcellular location">
    <subcellularLocation>
        <location evidence="1">Nucleus</location>
    </subcellularLocation>
</comment>
<keyword evidence="6" id="KW-0378">Hydrolase</keyword>
<organism evidence="14 15">
    <name type="scientific">Populus trichocarpa</name>
    <name type="common">Western balsam poplar</name>
    <name type="synonym">Populus balsamifera subsp. trichocarpa</name>
    <dbReference type="NCBI Taxonomy" id="3694"/>
    <lineage>
        <taxon>Eukaryota</taxon>
        <taxon>Viridiplantae</taxon>
        <taxon>Streptophyta</taxon>
        <taxon>Embryophyta</taxon>
        <taxon>Tracheophyta</taxon>
        <taxon>Spermatophyta</taxon>
        <taxon>Magnoliopsida</taxon>
        <taxon>eudicotyledons</taxon>
        <taxon>Gunneridae</taxon>
        <taxon>Pentapetalae</taxon>
        <taxon>rosids</taxon>
        <taxon>fabids</taxon>
        <taxon>Malpighiales</taxon>
        <taxon>Salicaceae</taxon>
        <taxon>Saliceae</taxon>
        <taxon>Populus</taxon>
    </lineage>
</organism>
<dbReference type="STRING" id="3694.A0A2K1Y5V8"/>
<dbReference type="InParanoid" id="A0A2K1Y5V8"/>
<comment type="similarity">
    <text evidence="2">Belongs to the DNA repair metallo-beta-lactamase (DRMBL) family.</text>
</comment>
<dbReference type="InterPro" id="IPR011084">
    <property type="entry name" value="DRMBL"/>
</dbReference>
<reference evidence="14 15" key="1">
    <citation type="journal article" date="2006" name="Science">
        <title>The genome of black cottonwood, Populus trichocarpa (Torr. &amp; Gray).</title>
        <authorList>
            <person name="Tuskan G.A."/>
            <person name="Difazio S."/>
            <person name="Jansson S."/>
            <person name="Bohlmann J."/>
            <person name="Grigoriev I."/>
            <person name="Hellsten U."/>
            <person name="Putnam N."/>
            <person name="Ralph S."/>
            <person name="Rombauts S."/>
            <person name="Salamov A."/>
            <person name="Schein J."/>
            <person name="Sterck L."/>
            <person name="Aerts A."/>
            <person name="Bhalerao R.R."/>
            <person name="Bhalerao R.P."/>
            <person name="Blaudez D."/>
            <person name="Boerjan W."/>
            <person name="Brun A."/>
            <person name="Brunner A."/>
            <person name="Busov V."/>
            <person name="Campbell M."/>
            <person name="Carlson J."/>
            <person name="Chalot M."/>
            <person name="Chapman J."/>
            <person name="Chen G.L."/>
            <person name="Cooper D."/>
            <person name="Coutinho P.M."/>
            <person name="Couturier J."/>
            <person name="Covert S."/>
            <person name="Cronk Q."/>
            <person name="Cunningham R."/>
            <person name="Davis J."/>
            <person name="Degroeve S."/>
            <person name="Dejardin A."/>
            <person name="Depamphilis C."/>
            <person name="Detter J."/>
            <person name="Dirks B."/>
            <person name="Dubchak I."/>
            <person name="Duplessis S."/>
            <person name="Ehlting J."/>
            <person name="Ellis B."/>
            <person name="Gendler K."/>
            <person name="Goodstein D."/>
            <person name="Gribskov M."/>
            <person name="Grimwood J."/>
            <person name="Groover A."/>
            <person name="Gunter L."/>
            <person name="Hamberger B."/>
            <person name="Heinze B."/>
            <person name="Helariutta Y."/>
            <person name="Henrissat B."/>
            <person name="Holligan D."/>
            <person name="Holt R."/>
            <person name="Huang W."/>
            <person name="Islam-Faridi N."/>
            <person name="Jones S."/>
            <person name="Jones-Rhoades M."/>
            <person name="Jorgensen R."/>
            <person name="Joshi C."/>
            <person name="Kangasjarvi J."/>
            <person name="Karlsson J."/>
            <person name="Kelleher C."/>
            <person name="Kirkpatrick R."/>
            <person name="Kirst M."/>
            <person name="Kohler A."/>
            <person name="Kalluri U."/>
            <person name="Larimer F."/>
            <person name="Leebens-Mack J."/>
            <person name="Leple J.C."/>
            <person name="Locascio P."/>
            <person name="Lou Y."/>
            <person name="Lucas S."/>
            <person name="Martin F."/>
            <person name="Montanini B."/>
            <person name="Napoli C."/>
            <person name="Nelson D.R."/>
            <person name="Nelson C."/>
            <person name="Nieminen K."/>
            <person name="Nilsson O."/>
            <person name="Pereda V."/>
            <person name="Peter G."/>
            <person name="Philippe R."/>
            <person name="Pilate G."/>
            <person name="Poliakov A."/>
            <person name="Razumovskaya J."/>
            <person name="Richardson P."/>
            <person name="Rinaldi C."/>
            <person name="Ritland K."/>
            <person name="Rouze P."/>
            <person name="Ryaboy D."/>
            <person name="Schmutz J."/>
            <person name="Schrader J."/>
            <person name="Segerman B."/>
            <person name="Shin H."/>
            <person name="Siddiqui A."/>
            <person name="Sterky F."/>
            <person name="Terry A."/>
            <person name="Tsai C.J."/>
            <person name="Uberbacher E."/>
            <person name="Unneberg P."/>
            <person name="Vahala J."/>
            <person name="Wall K."/>
            <person name="Wessler S."/>
            <person name="Yang G."/>
            <person name="Yin T."/>
            <person name="Douglas C."/>
            <person name="Marra M."/>
            <person name="Sandberg G."/>
            <person name="Van de Peer Y."/>
            <person name="Rokhsar D."/>
        </authorList>
    </citation>
    <scope>NUCLEOTIDE SEQUENCE [LARGE SCALE GENOMIC DNA]</scope>
    <source>
        <strain evidence="15">cv. Nisqually</strain>
    </source>
</reference>
<protein>
    <recommendedName>
        <fullName evidence="11">Protein artemis</fullName>
    </recommendedName>
    <alternativeName>
        <fullName evidence="12">DNA cross-link repair 1C protein</fullName>
    </alternativeName>
</protein>
<dbReference type="GO" id="GO:0005634">
    <property type="term" value="C:nucleus"/>
    <property type="evidence" value="ECO:0000318"/>
    <property type="project" value="GO_Central"/>
</dbReference>
<dbReference type="GO" id="GO:0035312">
    <property type="term" value="F:5'-3' DNA exonuclease activity"/>
    <property type="evidence" value="ECO:0000318"/>
    <property type="project" value="GO_Central"/>
</dbReference>
<proteinExistence type="inferred from homology"/>
<gene>
    <name evidence="14" type="ORF">POPTR_013G149600</name>
</gene>
<dbReference type="GO" id="GO:0006310">
    <property type="term" value="P:DNA recombination"/>
    <property type="evidence" value="ECO:0007669"/>
    <property type="project" value="UniProtKB-KW"/>
</dbReference>
<dbReference type="GO" id="GO:0004519">
    <property type="term" value="F:endonuclease activity"/>
    <property type="evidence" value="ECO:0007669"/>
    <property type="project" value="UniProtKB-KW"/>
</dbReference>
<dbReference type="GO" id="GO:0006303">
    <property type="term" value="P:double-strand break repair via nonhomologous end joining"/>
    <property type="evidence" value="ECO:0000318"/>
    <property type="project" value="GO_Central"/>
</dbReference>